<gene>
    <name evidence="1" type="ORF">MFUM_0638</name>
</gene>
<dbReference type="Proteomes" id="UP001161497">
    <property type="component" value="Chromosome"/>
</dbReference>
<evidence type="ECO:0000313" key="1">
    <source>
        <dbReference type="EMBL" id="CAI9085020.1"/>
    </source>
</evidence>
<reference evidence="1" key="1">
    <citation type="submission" date="2023-03" db="EMBL/GenBank/DDBJ databases">
        <authorList>
            <person name="Cremers G."/>
            <person name="Picone N."/>
        </authorList>
    </citation>
    <scope>NUCLEOTIDE SEQUENCE</scope>
    <source>
        <strain evidence="1">Sample_alias</strain>
    </source>
</reference>
<protein>
    <submittedName>
        <fullName evidence="1">Uncharacterized protein</fullName>
    </submittedName>
</protein>
<sequence length="68" mass="7728">MKLRQSIGCEEWRCQAFEEKARECILLMSLGGGKRMVTLLLANLKIWGMISLVLKEKEAVIPYATKNS</sequence>
<keyword evidence="2" id="KW-1185">Reference proteome</keyword>
<organism evidence="1 2">
    <name type="scientific">Candidatus Methylacidiphilum fumarolicum</name>
    <dbReference type="NCBI Taxonomy" id="591154"/>
    <lineage>
        <taxon>Bacteria</taxon>
        <taxon>Pseudomonadati</taxon>
        <taxon>Verrucomicrobiota</taxon>
        <taxon>Methylacidiphilae</taxon>
        <taxon>Methylacidiphilales</taxon>
        <taxon>Methylacidiphilaceae</taxon>
        <taxon>Methylacidiphilum (ex Ratnadevi et al. 2023)</taxon>
    </lineage>
</organism>
<name>A0ABM9IBV0_9BACT</name>
<dbReference type="RefSeq" id="WP_009061091.1">
    <property type="nucleotide sequence ID" value="NZ_JAHXRZ010000001.1"/>
</dbReference>
<evidence type="ECO:0000313" key="2">
    <source>
        <dbReference type="Proteomes" id="UP001161497"/>
    </source>
</evidence>
<dbReference type="EMBL" id="OX458932">
    <property type="protein sequence ID" value="CAI9085020.1"/>
    <property type="molecule type" value="Genomic_DNA"/>
</dbReference>
<proteinExistence type="predicted"/>
<accession>A0ABM9IBV0</accession>